<feature type="domain" description="DUF6194" evidence="1">
    <location>
        <begin position="1"/>
        <end position="143"/>
    </location>
</feature>
<protein>
    <submittedName>
        <fullName evidence="2">DUF6194 family protein</fullName>
    </submittedName>
</protein>
<name>A0A9X4M3X2_9ACTN</name>
<dbReference type="EMBL" id="JANRHA010000005">
    <property type="protein sequence ID" value="MDG3014763.1"/>
    <property type="molecule type" value="Genomic_DNA"/>
</dbReference>
<proteinExistence type="predicted"/>
<accession>A0A9X4M3X2</accession>
<organism evidence="2 3">
    <name type="scientific">Speluncibacter jeojiensis</name>
    <dbReference type="NCBI Taxonomy" id="2710754"/>
    <lineage>
        <taxon>Bacteria</taxon>
        <taxon>Bacillati</taxon>
        <taxon>Actinomycetota</taxon>
        <taxon>Actinomycetes</taxon>
        <taxon>Mycobacteriales</taxon>
        <taxon>Speluncibacteraceae</taxon>
        <taxon>Speluncibacter</taxon>
    </lineage>
</organism>
<dbReference type="InterPro" id="IPR045676">
    <property type="entry name" value="DUF6194"/>
</dbReference>
<keyword evidence="3" id="KW-1185">Reference proteome</keyword>
<dbReference type="AlphaFoldDB" id="A0A9X4M3X2"/>
<sequence length="145" mass="15593">MDEIITLVSGWDGALAVTAADGDGSPALAWGDSFFYYAPDGVMPQRTQPFATIVTKNYPGDDSSRLDRPGVFRLNIDAGRGLAREHAEDGADPAAPDAFFAHPVYGAAGWISVISPAAVTAEPAKELLHQAYQVARDRYERRNRG</sequence>
<evidence type="ECO:0000259" key="1">
    <source>
        <dbReference type="Pfam" id="PF19694"/>
    </source>
</evidence>
<reference evidence="2" key="1">
    <citation type="submission" date="2022-08" db="EMBL/GenBank/DDBJ databases">
        <title>Genome analysis of Corynebacteriales strain.</title>
        <authorList>
            <person name="Lee S.D."/>
        </authorList>
    </citation>
    <scope>NUCLEOTIDE SEQUENCE</scope>
    <source>
        <strain evidence="2">D3-21</strain>
    </source>
</reference>
<evidence type="ECO:0000313" key="3">
    <source>
        <dbReference type="Proteomes" id="UP001152755"/>
    </source>
</evidence>
<dbReference type="Proteomes" id="UP001152755">
    <property type="component" value="Unassembled WGS sequence"/>
</dbReference>
<dbReference type="Pfam" id="PF19694">
    <property type="entry name" value="DUF6194"/>
    <property type="match status" value="1"/>
</dbReference>
<evidence type="ECO:0000313" key="2">
    <source>
        <dbReference type="EMBL" id="MDG3014763.1"/>
    </source>
</evidence>
<gene>
    <name evidence="2" type="ORF">NVS88_09360</name>
</gene>
<comment type="caution">
    <text evidence="2">The sequence shown here is derived from an EMBL/GenBank/DDBJ whole genome shotgun (WGS) entry which is preliminary data.</text>
</comment>